<name>A0A132AGM6_SARSC</name>
<proteinExistence type="predicted"/>
<dbReference type="AlphaFoldDB" id="A0A132AGM6"/>
<evidence type="ECO:0000313" key="1">
    <source>
        <dbReference type="EMBL" id="KPM10077.1"/>
    </source>
</evidence>
<comment type="caution">
    <text evidence="1">The sequence shown here is derived from an EMBL/GenBank/DDBJ whole genome shotgun (WGS) entry which is preliminary data.</text>
</comment>
<reference evidence="1 2" key="1">
    <citation type="journal article" date="2015" name="Parasit. Vectors">
        <title>Draft genome of the scabies mite.</title>
        <authorList>
            <person name="Rider S.D.Jr."/>
            <person name="Morgan M.S."/>
            <person name="Arlian L.G."/>
        </authorList>
    </citation>
    <scope>NUCLEOTIDE SEQUENCE [LARGE SCALE GENOMIC DNA]</scope>
    <source>
        <strain evidence="1">Arlian Lab</strain>
    </source>
</reference>
<gene>
    <name evidence="1" type="ORF">QR98_0086250</name>
</gene>
<accession>A0A132AGM6</accession>
<evidence type="ECO:0000313" key="2">
    <source>
        <dbReference type="Proteomes" id="UP000616769"/>
    </source>
</evidence>
<organism evidence="1 2">
    <name type="scientific">Sarcoptes scabiei</name>
    <name type="common">Itch mite</name>
    <name type="synonym">Acarus scabiei</name>
    <dbReference type="NCBI Taxonomy" id="52283"/>
    <lineage>
        <taxon>Eukaryota</taxon>
        <taxon>Metazoa</taxon>
        <taxon>Ecdysozoa</taxon>
        <taxon>Arthropoda</taxon>
        <taxon>Chelicerata</taxon>
        <taxon>Arachnida</taxon>
        <taxon>Acari</taxon>
        <taxon>Acariformes</taxon>
        <taxon>Sarcoptiformes</taxon>
        <taxon>Astigmata</taxon>
        <taxon>Psoroptidia</taxon>
        <taxon>Sarcoptoidea</taxon>
        <taxon>Sarcoptidae</taxon>
        <taxon>Sarcoptinae</taxon>
        <taxon>Sarcoptes</taxon>
    </lineage>
</organism>
<dbReference type="Proteomes" id="UP000616769">
    <property type="component" value="Unassembled WGS sequence"/>
</dbReference>
<protein>
    <submittedName>
        <fullName evidence="1">Uncharacterized protein</fullName>
    </submittedName>
</protein>
<dbReference type="VEuPathDB" id="VectorBase:SSCA004205"/>
<sequence>MFSKRKQKKLIDLITRSLEKDKKSKVYVQQINSNIFFAERSTDYLQTIRKKSVKFESLD</sequence>
<dbReference type="EMBL" id="JXLN01014480">
    <property type="protein sequence ID" value="KPM10077.1"/>
    <property type="molecule type" value="Genomic_DNA"/>
</dbReference>